<feature type="binding site" evidence="9">
    <location>
        <position position="354"/>
    </location>
    <ligand>
        <name>FAD</name>
        <dbReference type="ChEBI" id="CHEBI:57692"/>
    </ligand>
</feature>
<dbReference type="InterPro" id="IPR021163">
    <property type="entry name" value="Ferredox_Rdtase_adrenod"/>
</dbReference>
<feature type="binding site" evidence="9">
    <location>
        <position position="21"/>
    </location>
    <ligand>
        <name>FAD</name>
        <dbReference type="ChEBI" id="CHEBI:57692"/>
    </ligand>
</feature>
<dbReference type="InterPro" id="IPR036188">
    <property type="entry name" value="FAD/NAD-bd_sf"/>
</dbReference>
<dbReference type="InterPro" id="IPR055275">
    <property type="entry name" value="Ferredox_Rdtase"/>
</dbReference>
<protein>
    <recommendedName>
        <fullName evidence="8">NADPH:adrenodoxin oxidoreductase, mitochondrial</fullName>
        <ecNumber evidence="8">1.18.1.6</ecNumber>
    </recommendedName>
</protein>
<evidence type="ECO:0000256" key="7">
    <source>
        <dbReference type="ARBA" id="ARBA00048933"/>
    </source>
</evidence>
<evidence type="ECO:0000256" key="9">
    <source>
        <dbReference type="PIRSR" id="PIRSR000362-1"/>
    </source>
</evidence>
<evidence type="ECO:0000256" key="5">
    <source>
        <dbReference type="ARBA" id="ARBA00022857"/>
    </source>
</evidence>
<comment type="catalytic activity">
    <reaction evidence="7 8">
        <text>2 reduced [adrenodoxin] + NADP(+) + H(+) = 2 oxidized [adrenodoxin] + NADPH</text>
        <dbReference type="Rhea" id="RHEA:42312"/>
        <dbReference type="Rhea" id="RHEA-COMP:9998"/>
        <dbReference type="Rhea" id="RHEA-COMP:9999"/>
        <dbReference type="ChEBI" id="CHEBI:15378"/>
        <dbReference type="ChEBI" id="CHEBI:33737"/>
        <dbReference type="ChEBI" id="CHEBI:33738"/>
        <dbReference type="ChEBI" id="CHEBI:57783"/>
        <dbReference type="ChEBI" id="CHEBI:58349"/>
        <dbReference type="EC" id="1.18.1.6"/>
    </reaction>
</comment>
<feature type="binding site" evidence="10">
    <location>
        <position position="185"/>
    </location>
    <ligand>
        <name>NADP(+)</name>
        <dbReference type="ChEBI" id="CHEBI:58349"/>
    </ligand>
</feature>
<feature type="binding site" evidence="9">
    <location>
        <position position="57"/>
    </location>
    <ligand>
        <name>FAD</name>
        <dbReference type="ChEBI" id="CHEBI:57692"/>
    </ligand>
</feature>
<evidence type="ECO:0000256" key="10">
    <source>
        <dbReference type="PIRSR" id="PIRSR000362-2"/>
    </source>
</evidence>
<dbReference type="PIRSF" id="PIRSF000362">
    <property type="entry name" value="FNR"/>
    <property type="match status" value="1"/>
</dbReference>
<name>A0A6A5ZTE4_9PLEO</name>
<dbReference type="Gene3D" id="3.50.50.60">
    <property type="entry name" value="FAD/NAD(P)-binding domain"/>
    <property type="match status" value="1"/>
</dbReference>
<evidence type="ECO:0000256" key="2">
    <source>
        <dbReference type="ARBA" id="ARBA00008312"/>
    </source>
</evidence>
<evidence type="ECO:0000256" key="8">
    <source>
        <dbReference type="PIRNR" id="PIRNR000362"/>
    </source>
</evidence>
<accession>A0A6A5ZTE4</accession>
<evidence type="ECO:0000256" key="1">
    <source>
        <dbReference type="ARBA" id="ARBA00001974"/>
    </source>
</evidence>
<dbReference type="OrthoDB" id="333024at2759"/>
<feature type="binding site" evidence="9">
    <location>
        <position position="13"/>
    </location>
    <ligand>
        <name>FAD</name>
        <dbReference type="ChEBI" id="CHEBI:57692"/>
    </ligand>
</feature>
<feature type="binding site" evidence="10">
    <location>
        <position position="361"/>
    </location>
    <ligand>
        <name>NADP(+)</name>
        <dbReference type="ChEBI" id="CHEBI:58349"/>
    </ligand>
</feature>
<comment type="subcellular location">
    <subcellularLocation>
        <location evidence="8">Mitochondrion</location>
    </subcellularLocation>
</comment>
<feature type="binding site" evidence="10">
    <location>
        <begin position="173"/>
        <end position="174"/>
    </location>
    <ligand>
        <name>NADP(+)</name>
        <dbReference type="ChEBI" id="CHEBI:58349"/>
    </ligand>
</feature>
<evidence type="ECO:0000256" key="4">
    <source>
        <dbReference type="ARBA" id="ARBA00022827"/>
    </source>
</evidence>
<dbReference type="EC" id="1.18.1.6" evidence="8"/>
<keyword evidence="8" id="KW-0496">Mitochondrion</keyword>
<reference evidence="11" key="1">
    <citation type="journal article" date="2020" name="Stud. Mycol.">
        <title>101 Dothideomycetes genomes: a test case for predicting lifestyles and emergence of pathogens.</title>
        <authorList>
            <person name="Haridas S."/>
            <person name="Albert R."/>
            <person name="Binder M."/>
            <person name="Bloem J."/>
            <person name="Labutti K."/>
            <person name="Salamov A."/>
            <person name="Andreopoulos B."/>
            <person name="Baker S."/>
            <person name="Barry K."/>
            <person name="Bills G."/>
            <person name="Bluhm B."/>
            <person name="Cannon C."/>
            <person name="Castanera R."/>
            <person name="Culley D."/>
            <person name="Daum C."/>
            <person name="Ezra D."/>
            <person name="Gonzalez J."/>
            <person name="Henrissat B."/>
            <person name="Kuo A."/>
            <person name="Liang C."/>
            <person name="Lipzen A."/>
            <person name="Lutzoni F."/>
            <person name="Magnuson J."/>
            <person name="Mondo S."/>
            <person name="Nolan M."/>
            <person name="Ohm R."/>
            <person name="Pangilinan J."/>
            <person name="Park H.-J."/>
            <person name="Ramirez L."/>
            <person name="Alfaro M."/>
            <person name="Sun H."/>
            <person name="Tritt A."/>
            <person name="Yoshinaga Y."/>
            <person name="Zwiers L.-H."/>
            <person name="Turgeon B."/>
            <person name="Goodwin S."/>
            <person name="Spatafora J."/>
            <person name="Crous P."/>
            <person name="Grigoriev I."/>
        </authorList>
    </citation>
    <scope>NUCLEOTIDE SEQUENCE</scope>
    <source>
        <strain evidence="11">CBS 627.86</strain>
    </source>
</reference>
<evidence type="ECO:0000256" key="3">
    <source>
        <dbReference type="ARBA" id="ARBA00022630"/>
    </source>
</evidence>
<evidence type="ECO:0000313" key="11">
    <source>
        <dbReference type="EMBL" id="KAF2122345.1"/>
    </source>
</evidence>
<sequence>MAKLQDAQVDMYEQLPVPYGLVRFGVAPDHPEVKNCQEKFEEVAESPRFTYIGNVKIGADVHLADLKPHYDAILFSYGASEDRRLGIPGEDLKGVYSAREFVGWYNGLPEFQHLAPNLEAGEQAVVIGQGNVALDVARILLTPPDKLRHTDITEQALETLSRSRIRSVNIVGRRGPLQASFTVKELRELMKIDDVAFAPIDRAFYPSELRKLPRVQKRIGEVLLRGTPISDEAQKRQWALDFLMAPVSIESSNDSDHLRSITFKKQAFTPDADPLSPSASVIQTEDKTILPAALAFRSIGYKASDIPGLADLGVPFDHKRGILPNDPSGRLMIPHKGPGTLTAGYVPGLYCAGWVKRGPTGVIASTMEDAFTSADVIVKDWQSGMPFLNTEQGESASTGKGWDGVKDIVTSKGVRPVSWKDWQRIDTAERERGKRIGKEREKFGTIGEMLKVLDA</sequence>
<comment type="cofactor">
    <cofactor evidence="1 8 9">
        <name>FAD</name>
        <dbReference type="ChEBI" id="CHEBI:57692"/>
    </cofactor>
</comment>
<dbReference type="PRINTS" id="PR00419">
    <property type="entry name" value="ADXRDTASE"/>
</dbReference>
<keyword evidence="12" id="KW-1185">Reference proteome</keyword>
<dbReference type="AlphaFoldDB" id="A0A6A5ZTE4"/>
<organism evidence="11 12">
    <name type="scientific">Lophiotrema nucula</name>
    <dbReference type="NCBI Taxonomy" id="690887"/>
    <lineage>
        <taxon>Eukaryota</taxon>
        <taxon>Fungi</taxon>
        <taxon>Dikarya</taxon>
        <taxon>Ascomycota</taxon>
        <taxon>Pezizomycotina</taxon>
        <taxon>Dothideomycetes</taxon>
        <taxon>Pleosporomycetidae</taxon>
        <taxon>Pleosporales</taxon>
        <taxon>Lophiotremataceae</taxon>
        <taxon>Lophiotrema</taxon>
    </lineage>
</organism>
<evidence type="ECO:0000256" key="6">
    <source>
        <dbReference type="ARBA" id="ARBA00023002"/>
    </source>
</evidence>
<keyword evidence="6 8" id="KW-0560">Oxidoreductase</keyword>
<feature type="binding site" evidence="10">
    <location>
        <begin position="129"/>
        <end position="132"/>
    </location>
    <ligand>
        <name>NADP(+)</name>
        <dbReference type="ChEBI" id="CHEBI:58349"/>
    </ligand>
</feature>
<dbReference type="PANTHER" id="PTHR48467:SF1">
    <property type="entry name" value="GLUTAMATE SYNTHASE 1 [NADH], CHLOROPLASTIC-LIKE"/>
    <property type="match status" value="1"/>
</dbReference>
<dbReference type="SUPFAM" id="SSF51905">
    <property type="entry name" value="FAD/NAD(P)-binding domain"/>
    <property type="match status" value="2"/>
</dbReference>
<dbReference type="EMBL" id="ML977311">
    <property type="protein sequence ID" value="KAF2122345.1"/>
    <property type="molecule type" value="Genomic_DNA"/>
</dbReference>
<dbReference type="Proteomes" id="UP000799770">
    <property type="component" value="Unassembled WGS sequence"/>
</dbReference>
<keyword evidence="4 8" id="KW-0274">FAD</keyword>
<dbReference type="PANTHER" id="PTHR48467">
    <property type="entry name" value="GLUTAMATE SYNTHASE 1 [NADH], CHLOROPLASTIC-LIKE"/>
    <property type="match status" value="1"/>
</dbReference>
<evidence type="ECO:0000313" key="12">
    <source>
        <dbReference type="Proteomes" id="UP000799770"/>
    </source>
</evidence>
<proteinExistence type="inferred from homology"/>
<dbReference type="GO" id="GO:0005739">
    <property type="term" value="C:mitochondrion"/>
    <property type="evidence" value="ECO:0007669"/>
    <property type="project" value="UniProtKB-SubCell"/>
</dbReference>
<dbReference type="Gene3D" id="3.40.50.720">
    <property type="entry name" value="NAD(P)-binding Rossmann-like Domain"/>
    <property type="match status" value="1"/>
</dbReference>
<comment type="similarity">
    <text evidence="2 8">Belongs to the ferredoxin--NADP reductase type 1 family.</text>
</comment>
<dbReference type="GO" id="GO:0016491">
    <property type="term" value="F:oxidoreductase activity"/>
    <property type="evidence" value="ECO:0007669"/>
    <property type="project" value="UniProtKB-KW"/>
</dbReference>
<keyword evidence="3 8" id="KW-0285">Flavoprotein</keyword>
<keyword evidence="5 8" id="KW-0521">NADP</keyword>
<gene>
    <name evidence="11" type="ORF">BDV96DRAFT_482643</name>
</gene>
<feature type="binding site" evidence="9">
    <location>
        <begin position="361"/>
        <end position="363"/>
    </location>
    <ligand>
        <name>FAD</name>
        <dbReference type="ChEBI" id="CHEBI:57692"/>
    </ligand>
</feature>